<evidence type="ECO:0000313" key="2">
    <source>
        <dbReference type="EMBL" id="KAF9986387.1"/>
    </source>
</evidence>
<feature type="non-terminal residue" evidence="2">
    <location>
        <position position="1091"/>
    </location>
</feature>
<accession>A0A9P6SP28</accession>
<evidence type="ECO:0000256" key="1">
    <source>
        <dbReference type="SAM" id="MobiDB-lite"/>
    </source>
</evidence>
<organism evidence="2 3">
    <name type="scientific">Modicella reniformis</name>
    <dbReference type="NCBI Taxonomy" id="1440133"/>
    <lineage>
        <taxon>Eukaryota</taxon>
        <taxon>Fungi</taxon>
        <taxon>Fungi incertae sedis</taxon>
        <taxon>Mucoromycota</taxon>
        <taxon>Mortierellomycotina</taxon>
        <taxon>Mortierellomycetes</taxon>
        <taxon>Mortierellales</taxon>
        <taxon>Mortierellaceae</taxon>
        <taxon>Modicella</taxon>
    </lineage>
</organism>
<dbReference type="OrthoDB" id="2449796at2759"/>
<gene>
    <name evidence="2" type="ORF">BGZ65_007812</name>
</gene>
<feature type="compositionally biased region" description="Low complexity" evidence="1">
    <location>
        <begin position="716"/>
        <end position="727"/>
    </location>
</feature>
<feature type="region of interest" description="Disordered" evidence="1">
    <location>
        <begin position="261"/>
        <end position="284"/>
    </location>
</feature>
<evidence type="ECO:0000313" key="3">
    <source>
        <dbReference type="Proteomes" id="UP000749646"/>
    </source>
</evidence>
<feature type="region of interest" description="Disordered" evidence="1">
    <location>
        <begin position="607"/>
        <end position="645"/>
    </location>
</feature>
<feature type="region of interest" description="Disordered" evidence="1">
    <location>
        <begin position="1036"/>
        <end position="1075"/>
    </location>
</feature>
<feature type="compositionally biased region" description="Basic and acidic residues" evidence="1">
    <location>
        <begin position="267"/>
        <end position="277"/>
    </location>
</feature>
<protein>
    <submittedName>
        <fullName evidence="2">Uncharacterized protein</fullName>
    </submittedName>
</protein>
<feature type="compositionally biased region" description="Polar residues" evidence="1">
    <location>
        <begin position="945"/>
        <end position="962"/>
    </location>
</feature>
<feature type="region of interest" description="Disordered" evidence="1">
    <location>
        <begin position="861"/>
        <end position="891"/>
    </location>
</feature>
<feature type="compositionally biased region" description="Acidic residues" evidence="1">
    <location>
        <begin position="691"/>
        <end position="707"/>
    </location>
</feature>
<reference evidence="2" key="1">
    <citation type="journal article" date="2020" name="Fungal Divers.">
        <title>Resolving the Mortierellaceae phylogeny through synthesis of multi-gene phylogenetics and phylogenomics.</title>
        <authorList>
            <person name="Vandepol N."/>
            <person name="Liber J."/>
            <person name="Desiro A."/>
            <person name="Na H."/>
            <person name="Kennedy M."/>
            <person name="Barry K."/>
            <person name="Grigoriev I.V."/>
            <person name="Miller A.N."/>
            <person name="O'Donnell K."/>
            <person name="Stajich J.E."/>
            <person name="Bonito G."/>
        </authorList>
    </citation>
    <scope>NUCLEOTIDE SEQUENCE</scope>
    <source>
        <strain evidence="2">MES-2147</strain>
    </source>
</reference>
<proteinExistence type="predicted"/>
<name>A0A9P6SP28_9FUNG</name>
<dbReference type="AlphaFoldDB" id="A0A9P6SP28"/>
<feature type="region of interest" description="Disordered" evidence="1">
    <location>
        <begin position="932"/>
        <end position="999"/>
    </location>
</feature>
<feature type="compositionally biased region" description="Polar residues" evidence="1">
    <location>
        <begin position="70"/>
        <end position="86"/>
    </location>
</feature>
<dbReference type="EMBL" id="JAAAHW010003234">
    <property type="protein sequence ID" value="KAF9986387.1"/>
    <property type="molecule type" value="Genomic_DNA"/>
</dbReference>
<feature type="region of interest" description="Disordered" evidence="1">
    <location>
        <begin position="682"/>
        <end position="727"/>
    </location>
</feature>
<feature type="compositionally biased region" description="Low complexity" evidence="1">
    <location>
        <begin position="607"/>
        <end position="626"/>
    </location>
</feature>
<feature type="region of interest" description="Disordered" evidence="1">
    <location>
        <begin position="335"/>
        <end position="411"/>
    </location>
</feature>
<comment type="caution">
    <text evidence="2">The sequence shown here is derived from an EMBL/GenBank/DDBJ whole genome shotgun (WGS) entry which is preliminary data.</text>
</comment>
<feature type="compositionally biased region" description="Low complexity" evidence="1">
    <location>
        <begin position="361"/>
        <end position="373"/>
    </location>
</feature>
<feature type="region of interest" description="Disordered" evidence="1">
    <location>
        <begin position="15"/>
        <end position="113"/>
    </location>
</feature>
<dbReference type="Proteomes" id="UP000749646">
    <property type="component" value="Unassembled WGS sequence"/>
</dbReference>
<feature type="compositionally biased region" description="Basic and acidic residues" evidence="1">
    <location>
        <begin position="25"/>
        <end position="35"/>
    </location>
</feature>
<feature type="region of interest" description="Disordered" evidence="1">
    <location>
        <begin position="137"/>
        <end position="156"/>
    </location>
</feature>
<sequence length="1091" mass="119291">SLSTSMFPIGHIRRWTSSLTSTSKKQSDSHHSDSKGKKKLKARSIGLISPPQPLKTPVSYECTPLPYSPVSPTAPTTLSLDSSEQPPRSPSRLATSCPELPIDPQSSDSSTLSSVYSNLNRNYRTSWKGRLFHSTVKKNDRRASTTSSMDDDDLEDVNINTNSGSNSAHTMKTKQTSTTFPRSKLRISAPLVRPILPTNRKTIPIFPISAPLISPTDDMVRRNSFDPLNDILKKQQKTLGHSRERQTTADSIRSLMDAFMTPPSTSETRESQDHKEQGNVSEAKGAVAAVVCKSRSSEEQDAPISPSVTKLCKGLETEFVLPTLSLLEQRKQIDASKHVEEQNTSRIRQGHACIEARTTRSFSSSSESSTSSDDSSESDELDSPQRSLKSRETTAITSTLPTRKKSPIPSRMLLKSGVIKIPSSLMTLLPTNSGKDHKLNAIGLSITPPSTPPFDDQLDIFNDPTGKKSTSPIDPRALTLKRLAYIHTLKKLRERERRPFRHAVLLHLVLLQLRRGVTNCQCEEIGTFYGSMWATQFPARWDIPNAMNLTQRQNILQLQQQQLLQQARQQQERSIKYMAKANQQKRRSTPKPKRSLVSSIQNRIQSSIAQSSSNISSSIASRRTSAGDSETALSPTIVCPSPRRATPLDAFREGFPVPSISPPLVDAERKSAFGFTSYLMRRSPPLASSDSDSDDDQGDDESEDSDKEDSYAQEEPTISSPPTVIIPKRTTGRKGLIYQQQQQLLQSEIASSGPLFSAANSTGDQSAVAAEQSQAWIQSQLFGMRPRFATSTYTTIMTSESDLITRRLVSPSSSSAADLPTPRTSLSNTSWIFQSTSTAVSSQAGSPLEYGIQLPSRTSSLGPYVASPSPSPPPIGSGATENRAAPSGLLAPPLSPLFRSTLATLSQFPIPPTTVGSSQGPYAAAATDTQLHVSGPRSNDRRKSQNNGRVSLEATRQPQVQPLSAEKGQARSRSSVAFGLPSPPQSPTMDTDAIPNTSSNPAQKVAAAALIAMKPVLEPFRSGKMRQREISRGLHRTSQELRTRYSMGDVRRKHQKTFKRDPPAGSESSEEDVPLALVKRRISSDMLCPSL</sequence>
<feature type="region of interest" description="Disordered" evidence="1">
    <location>
        <begin position="161"/>
        <end position="181"/>
    </location>
</feature>
<keyword evidence="3" id="KW-1185">Reference proteome</keyword>